<dbReference type="OrthoDB" id="9792335at2"/>
<dbReference type="InterPro" id="IPR050072">
    <property type="entry name" value="Peptidase_M20A"/>
</dbReference>
<evidence type="ECO:0000256" key="1">
    <source>
        <dbReference type="ARBA" id="ARBA00022723"/>
    </source>
</evidence>
<dbReference type="RefSeq" id="WP_092056463.1">
    <property type="nucleotide sequence ID" value="NZ_FOQD01000023.1"/>
</dbReference>
<dbReference type="InterPro" id="IPR002933">
    <property type="entry name" value="Peptidase_M20"/>
</dbReference>
<dbReference type="Gene3D" id="3.40.630.10">
    <property type="entry name" value="Zn peptidases"/>
    <property type="match status" value="1"/>
</dbReference>
<dbReference type="EMBL" id="FOQD01000023">
    <property type="protein sequence ID" value="SFJ53746.1"/>
    <property type="molecule type" value="Genomic_DNA"/>
</dbReference>
<dbReference type="InterPro" id="IPR036264">
    <property type="entry name" value="Bact_exopeptidase_dim_dom"/>
</dbReference>
<dbReference type="InterPro" id="IPR011650">
    <property type="entry name" value="Peptidase_M20_dimer"/>
</dbReference>
<dbReference type="STRING" id="1576369.SAMN05421753_12320"/>
<accession>A0A1I3S898</accession>
<dbReference type="SUPFAM" id="SSF55031">
    <property type="entry name" value="Bacterial exopeptidase dimerisation domain"/>
    <property type="match status" value="1"/>
</dbReference>
<evidence type="ECO:0000256" key="3">
    <source>
        <dbReference type="ARBA" id="ARBA00023285"/>
    </source>
</evidence>
<dbReference type="PANTHER" id="PTHR43808">
    <property type="entry name" value="ACETYLORNITHINE DEACETYLASE"/>
    <property type="match status" value="1"/>
</dbReference>
<name>A0A1I3S898_9PLAN</name>
<dbReference type="Gene3D" id="3.30.70.360">
    <property type="match status" value="1"/>
</dbReference>
<dbReference type="Pfam" id="PF01546">
    <property type="entry name" value="Peptidase_M20"/>
    <property type="match status" value="1"/>
</dbReference>
<dbReference type="SUPFAM" id="SSF53187">
    <property type="entry name" value="Zn-dependent exopeptidases"/>
    <property type="match status" value="1"/>
</dbReference>
<evidence type="ECO:0000313" key="6">
    <source>
        <dbReference type="Proteomes" id="UP000199518"/>
    </source>
</evidence>
<organism evidence="5 6">
    <name type="scientific">Planctomicrobium piriforme</name>
    <dbReference type="NCBI Taxonomy" id="1576369"/>
    <lineage>
        <taxon>Bacteria</taxon>
        <taxon>Pseudomonadati</taxon>
        <taxon>Planctomycetota</taxon>
        <taxon>Planctomycetia</taxon>
        <taxon>Planctomycetales</taxon>
        <taxon>Planctomycetaceae</taxon>
        <taxon>Planctomicrobium</taxon>
    </lineage>
</organism>
<dbReference type="GO" id="GO:0008777">
    <property type="term" value="F:acetylornithine deacetylase activity"/>
    <property type="evidence" value="ECO:0007669"/>
    <property type="project" value="TreeGrafter"/>
</dbReference>
<dbReference type="GO" id="GO:0006526">
    <property type="term" value="P:L-arginine biosynthetic process"/>
    <property type="evidence" value="ECO:0007669"/>
    <property type="project" value="TreeGrafter"/>
</dbReference>
<feature type="domain" description="Peptidase M20 dimerisation" evidence="4">
    <location>
        <begin position="176"/>
        <end position="284"/>
    </location>
</feature>
<dbReference type="PANTHER" id="PTHR43808:SF31">
    <property type="entry name" value="N-ACETYL-L-CITRULLINE DEACETYLASE"/>
    <property type="match status" value="1"/>
</dbReference>
<dbReference type="GO" id="GO:0046872">
    <property type="term" value="F:metal ion binding"/>
    <property type="evidence" value="ECO:0007669"/>
    <property type="project" value="UniProtKB-KW"/>
</dbReference>
<keyword evidence="2" id="KW-0378">Hydrolase</keyword>
<reference evidence="6" key="1">
    <citation type="submission" date="2016-10" db="EMBL/GenBank/DDBJ databases">
        <authorList>
            <person name="Varghese N."/>
            <person name="Submissions S."/>
        </authorList>
    </citation>
    <scope>NUCLEOTIDE SEQUENCE [LARGE SCALE GENOMIC DNA]</scope>
    <source>
        <strain evidence="6">DSM 26348</strain>
    </source>
</reference>
<dbReference type="CDD" id="cd03894">
    <property type="entry name" value="M20_ArgE"/>
    <property type="match status" value="1"/>
</dbReference>
<proteinExistence type="predicted"/>
<protein>
    <submittedName>
        <fullName evidence="5">Acetylornithine deacetylase</fullName>
    </submittedName>
</protein>
<keyword evidence="3" id="KW-0170">Cobalt</keyword>
<keyword evidence="6" id="KW-1185">Reference proteome</keyword>
<evidence type="ECO:0000313" key="5">
    <source>
        <dbReference type="EMBL" id="SFJ53746.1"/>
    </source>
</evidence>
<gene>
    <name evidence="5" type="ORF">SAMN05421753_12320</name>
</gene>
<evidence type="ECO:0000256" key="2">
    <source>
        <dbReference type="ARBA" id="ARBA00022801"/>
    </source>
</evidence>
<dbReference type="Pfam" id="PF07687">
    <property type="entry name" value="M20_dimer"/>
    <property type="match status" value="1"/>
</dbReference>
<keyword evidence="1" id="KW-0479">Metal-binding</keyword>
<evidence type="ECO:0000259" key="4">
    <source>
        <dbReference type="Pfam" id="PF07687"/>
    </source>
</evidence>
<sequence length="376" mass="41613">MLSPLQFASELIEFDSVSSKTNVPVTEHVAQWLRGLHFELERIDYVDAAGVPKANLIGKLGSGLGGMAYFCHTDVVPVNNWSLADHGPFQPVVRDGRLYGRGSTDMKGSLACMLAAVEAMGQRPLREPVYICCTADEEVGMHGAEIVARESRLYREIVAGQSRSIVGEPTRFEVIYGHKGGCGLKVTSRGKAAHSSTNRGINANWRMIPFLQQMKELYEELESSPEWRNEEFDPPTTSLNLGINDHNPGINVTSAQSICTLYFRAMPGMNVEPILTRIRSAAEACGLEYHQGFRATPFYRQANSPFIQECLDFAEVKTPHTVSYGTDAARFGELQNCVIMGPGDIAQAHTSDEWVSLADLDRGVEMYGKMLERWCL</sequence>
<dbReference type="AlphaFoldDB" id="A0A1I3S898"/>
<dbReference type="Proteomes" id="UP000199518">
    <property type="component" value="Unassembled WGS sequence"/>
</dbReference>